<sequence>MEIAGVPHELIRWTSPAQRPDSRRAELEHEYVTAVDDDGNWKFAPVVSEQARTKLNQIAAKMTRPPKEQTRPLVQLRAWWKTSTILTSGVAVEIINSLLARARAAAAAIRARVAAMVDVALATEWRNVH</sequence>
<comment type="caution">
    <text evidence="1">The sequence shown here is derived from an EMBL/GenBank/DDBJ whole genome shotgun (WGS) entry which is preliminary data.</text>
</comment>
<proteinExistence type="predicted"/>
<gene>
    <name evidence="1" type="ORF">ACFYWW_30360</name>
</gene>
<evidence type="ECO:0000313" key="1">
    <source>
        <dbReference type="EMBL" id="MFF3342978.1"/>
    </source>
</evidence>
<accession>A0ABW6RQ49</accession>
<dbReference type="Proteomes" id="UP001601976">
    <property type="component" value="Unassembled WGS sequence"/>
</dbReference>
<organism evidence="1 2">
    <name type="scientific">Streptomyces flavidovirens</name>
    <dbReference type="NCBI Taxonomy" id="67298"/>
    <lineage>
        <taxon>Bacteria</taxon>
        <taxon>Bacillati</taxon>
        <taxon>Actinomycetota</taxon>
        <taxon>Actinomycetes</taxon>
        <taxon>Kitasatosporales</taxon>
        <taxon>Streptomycetaceae</taxon>
        <taxon>Streptomyces</taxon>
    </lineage>
</organism>
<dbReference type="EMBL" id="JBIAPK010000012">
    <property type="protein sequence ID" value="MFF3342978.1"/>
    <property type="molecule type" value="Genomic_DNA"/>
</dbReference>
<name>A0ABW6RQ49_9ACTN</name>
<evidence type="ECO:0000313" key="2">
    <source>
        <dbReference type="Proteomes" id="UP001601976"/>
    </source>
</evidence>
<keyword evidence="2" id="KW-1185">Reference proteome</keyword>
<evidence type="ECO:0008006" key="3">
    <source>
        <dbReference type="Google" id="ProtNLM"/>
    </source>
</evidence>
<dbReference type="RefSeq" id="WP_387898473.1">
    <property type="nucleotide sequence ID" value="NZ_JBIAPK010000012.1"/>
</dbReference>
<protein>
    <recommendedName>
        <fullName evidence="3">Transposase</fullName>
    </recommendedName>
</protein>
<reference evidence="1 2" key="1">
    <citation type="submission" date="2024-10" db="EMBL/GenBank/DDBJ databases">
        <title>The Natural Products Discovery Center: Release of the First 8490 Sequenced Strains for Exploring Actinobacteria Biosynthetic Diversity.</title>
        <authorList>
            <person name="Kalkreuter E."/>
            <person name="Kautsar S.A."/>
            <person name="Yang D."/>
            <person name="Bader C.D."/>
            <person name="Teijaro C.N."/>
            <person name="Fluegel L."/>
            <person name="Davis C.M."/>
            <person name="Simpson J.R."/>
            <person name="Lauterbach L."/>
            <person name="Steele A.D."/>
            <person name="Gui C."/>
            <person name="Meng S."/>
            <person name="Li G."/>
            <person name="Viehrig K."/>
            <person name="Ye F."/>
            <person name="Su P."/>
            <person name="Kiefer A.F."/>
            <person name="Nichols A."/>
            <person name="Cepeda A.J."/>
            <person name="Yan W."/>
            <person name="Fan B."/>
            <person name="Jiang Y."/>
            <person name="Adhikari A."/>
            <person name="Zheng C.-J."/>
            <person name="Schuster L."/>
            <person name="Cowan T.M."/>
            <person name="Smanski M.J."/>
            <person name="Chevrette M.G."/>
            <person name="De Carvalho L.P.S."/>
            <person name="Shen B."/>
        </authorList>
    </citation>
    <scope>NUCLEOTIDE SEQUENCE [LARGE SCALE GENOMIC DNA]</scope>
    <source>
        <strain evidence="1 2">NPDC003029</strain>
    </source>
</reference>